<dbReference type="EMBL" id="VRVR01000049">
    <property type="protein sequence ID" value="KAF0852274.1"/>
    <property type="molecule type" value="Genomic_DNA"/>
</dbReference>
<evidence type="ECO:0000256" key="3">
    <source>
        <dbReference type="ARBA" id="ARBA00022946"/>
    </source>
</evidence>
<dbReference type="Proteomes" id="UP000799049">
    <property type="component" value="Unassembled WGS sequence"/>
</dbReference>
<comment type="caution">
    <text evidence="7">The sequence shown here is derived from an EMBL/GenBank/DDBJ whole genome shotgun (WGS) entry which is preliminary data.</text>
</comment>
<protein>
    <submittedName>
        <fullName evidence="7">Mitochondrial Complex V (CV) ATP synthase F1 complex assembly factor 2 (ATPAF2/Atp12)</fullName>
    </submittedName>
</protein>
<comment type="similarity">
    <text evidence="2">Belongs to the ATP12 family.</text>
</comment>
<dbReference type="PANTHER" id="PTHR21013:SF10">
    <property type="entry name" value="ATP SYNTHASE MITOCHONDRIAL F1 COMPLEX ASSEMBLY FACTOR 2"/>
    <property type="match status" value="1"/>
</dbReference>
<dbReference type="InterPro" id="IPR011419">
    <property type="entry name" value="ATP12_ATP_synth-F1-assembly"/>
</dbReference>
<dbReference type="GO" id="GO:0033615">
    <property type="term" value="P:mitochondrial proton-transporting ATP synthase complex assembly"/>
    <property type="evidence" value="ECO:0007669"/>
    <property type="project" value="TreeGrafter"/>
</dbReference>
<dbReference type="AlphaFoldDB" id="A0A8K0AJ21"/>
<feature type="compositionally biased region" description="Low complexity" evidence="6">
    <location>
        <begin position="61"/>
        <end position="80"/>
    </location>
</feature>
<dbReference type="GO" id="GO:0005739">
    <property type="term" value="C:mitochondrion"/>
    <property type="evidence" value="ECO:0007669"/>
    <property type="project" value="UniProtKB-SubCell"/>
</dbReference>
<evidence type="ECO:0000313" key="8">
    <source>
        <dbReference type="Proteomes" id="UP000799049"/>
    </source>
</evidence>
<comment type="subcellular location">
    <subcellularLocation>
        <location evidence="1">Mitochondrion</location>
    </subcellularLocation>
</comment>
<gene>
    <name evidence="7" type="ORF">ANDGO_00822</name>
</gene>
<dbReference type="Gene3D" id="3.30.2180.10">
    <property type="entry name" value="ATP12-like"/>
    <property type="match status" value="1"/>
</dbReference>
<evidence type="ECO:0000313" key="7">
    <source>
        <dbReference type="EMBL" id="KAF0852274.1"/>
    </source>
</evidence>
<dbReference type="PANTHER" id="PTHR21013">
    <property type="entry name" value="ATP SYNTHASE MITOCHONDRIAL F1 COMPLEX ASSEMBLY FACTOR 2/ATP12 PROTEIN, MITOCHONDRIAL PRECURSOR"/>
    <property type="match status" value="1"/>
</dbReference>
<evidence type="ECO:0000256" key="1">
    <source>
        <dbReference type="ARBA" id="ARBA00004173"/>
    </source>
</evidence>
<reference evidence="7" key="1">
    <citation type="submission" date="2019-09" db="EMBL/GenBank/DDBJ databases">
        <title>The Mitochondrial Proteome of the Jakobid, Andalucia godoyi, a Protist With the Most Gene-Rich and Bacteria-Like Mitochondrial Genome.</title>
        <authorList>
            <person name="Gray M.W."/>
            <person name="Burger G."/>
            <person name="Derelle R."/>
            <person name="Klimes V."/>
            <person name="Leger M."/>
            <person name="Sarrasin M."/>
            <person name="Vlcek C."/>
            <person name="Roger A.J."/>
            <person name="Elias M."/>
            <person name="Lang B.F."/>
        </authorList>
    </citation>
    <scope>NUCLEOTIDE SEQUENCE</scope>
    <source>
        <strain evidence="7">And28</strain>
    </source>
</reference>
<keyword evidence="5" id="KW-0143">Chaperone</keyword>
<dbReference type="InterPro" id="IPR023335">
    <property type="entry name" value="ATP12_ortho_dom_sf"/>
</dbReference>
<keyword evidence="8" id="KW-1185">Reference proteome</keyword>
<evidence type="ECO:0000256" key="4">
    <source>
        <dbReference type="ARBA" id="ARBA00023128"/>
    </source>
</evidence>
<keyword evidence="3" id="KW-0809">Transit peptide</keyword>
<proteinExistence type="inferred from homology"/>
<evidence type="ECO:0000256" key="2">
    <source>
        <dbReference type="ARBA" id="ARBA00008231"/>
    </source>
</evidence>
<organism evidence="7 8">
    <name type="scientific">Andalucia godoyi</name>
    <name type="common">Flagellate</name>
    <dbReference type="NCBI Taxonomy" id="505711"/>
    <lineage>
        <taxon>Eukaryota</taxon>
        <taxon>Discoba</taxon>
        <taxon>Jakobida</taxon>
        <taxon>Andalucina</taxon>
        <taxon>Andaluciidae</taxon>
        <taxon>Andalucia</taxon>
    </lineage>
</organism>
<dbReference type="OrthoDB" id="5673at2759"/>
<name>A0A8K0AJ21_ANDGO</name>
<accession>A0A8K0AJ21</accession>
<evidence type="ECO:0000256" key="5">
    <source>
        <dbReference type="ARBA" id="ARBA00023186"/>
    </source>
</evidence>
<keyword evidence="4" id="KW-0496">Mitochondrion</keyword>
<sequence length="313" mass="35369">MQSSQSLFRGSMMRWNAESFRRRFFASSSSGHKLKKFYKSVDIKSIDSTSPHYVPIFSSKSLQSSKEQEKNSNNNNSLSHSHSHTDSPRHIHGRNWTLLLDGKTFRTPKRTVFQVPSESLALAIAGEWLIQGHAIEPSTMLLTTIGTSAIDLKREMPLKKDVDYLLSYLQTDTVCYRAPFPEALSSDQERTFAPIIGHMRDAYRVKLLTTHGLGHLQHPEDGFKNMATVLSNMSFYERTALEVAVTSARSFSIGMSLTDGFLNPDDAVRASRLEEIHQSEQWGADESGHGVDASDLEIQMRSAWLFTHLLRME</sequence>
<dbReference type="Gene3D" id="1.10.3580.10">
    <property type="entry name" value="ATP12 ATPase"/>
    <property type="match status" value="1"/>
</dbReference>
<evidence type="ECO:0000256" key="6">
    <source>
        <dbReference type="SAM" id="MobiDB-lite"/>
    </source>
</evidence>
<feature type="region of interest" description="Disordered" evidence="6">
    <location>
        <begin position="61"/>
        <end position="90"/>
    </location>
</feature>
<dbReference type="SUPFAM" id="SSF160909">
    <property type="entry name" value="ATP12-like"/>
    <property type="match status" value="1"/>
</dbReference>
<dbReference type="Pfam" id="PF07542">
    <property type="entry name" value="ATP12"/>
    <property type="match status" value="1"/>
</dbReference>
<dbReference type="InterPro" id="IPR042272">
    <property type="entry name" value="ATP12_ATP_synth-F1-assembly_N"/>
</dbReference>